<dbReference type="KEGG" id="mrob:HH214_06810"/>
<dbReference type="SUPFAM" id="SSF56003">
    <property type="entry name" value="Molybdenum cofactor-binding domain"/>
    <property type="match status" value="1"/>
</dbReference>
<proteinExistence type="predicted"/>
<reference evidence="2 3" key="1">
    <citation type="submission" date="2020-04" db="EMBL/GenBank/DDBJ databases">
        <title>Genome sequencing of novel species.</title>
        <authorList>
            <person name="Heo J."/>
            <person name="Kim S.-J."/>
            <person name="Kim J.-S."/>
            <person name="Hong S.-B."/>
            <person name="Kwon S.-W."/>
        </authorList>
    </citation>
    <scope>NUCLEOTIDE SEQUENCE [LARGE SCALE GENOMIC DNA]</scope>
    <source>
        <strain evidence="2 3">F39-2</strain>
    </source>
</reference>
<dbReference type="InterPro" id="IPR037165">
    <property type="entry name" value="AldOxase/xan_DH_Mopterin-bd_sf"/>
</dbReference>
<dbReference type="GO" id="GO:0005506">
    <property type="term" value="F:iron ion binding"/>
    <property type="evidence" value="ECO:0007669"/>
    <property type="project" value="InterPro"/>
</dbReference>
<evidence type="ECO:0000313" key="3">
    <source>
        <dbReference type="Proteomes" id="UP000503278"/>
    </source>
</evidence>
<dbReference type="Gene3D" id="3.30.365.10">
    <property type="entry name" value="Aldehyde oxidase/xanthine dehydrogenase, molybdopterin binding domain"/>
    <property type="match status" value="4"/>
</dbReference>
<dbReference type="RefSeq" id="WP_169606613.1">
    <property type="nucleotide sequence ID" value="NZ_CP051682.1"/>
</dbReference>
<dbReference type="InterPro" id="IPR036856">
    <property type="entry name" value="Ald_Oxase/Xan_DH_a/b_sf"/>
</dbReference>
<organism evidence="2 3">
    <name type="scientific">Mucilaginibacter robiniae</name>
    <dbReference type="NCBI Taxonomy" id="2728022"/>
    <lineage>
        <taxon>Bacteria</taxon>
        <taxon>Pseudomonadati</taxon>
        <taxon>Bacteroidota</taxon>
        <taxon>Sphingobacteriia</taxon>
        <taxon>Sphingobacteriales</taxon>
        <taxon>Sphingobacteriaceae</taxon>
        <taxon>Mucilaginibacter</taxon>
    </lineage>
</organism>
<accession>A0A7L5DX49</accession>
<dbReference type="PANTHER" id="PTHR11908:SF153">
    <property type="entry name" value="DEHYDROGENASE"/>
    <property type="match status" value="1"/>
</dbReference>
<dbReference type="InterPro" id="IPR008274">
    <property type="entry name" value="AldOxase/xan_DH_MoCoBD1"/>
</dbReference>
<name>A0A7L5DX49_9SPHI</name>
<dbReference type="Gene3D" id="3.90.1170.50">
    <property type="entry name" value="Aldehyde oxidase/xanthine dehydrogenase, a/b hammerhead"/>
    <property type="match status" value="1"/>
</dbReference>
<keyword evidence="3" id="KW-1185">Reference proteome</keyword>
<dbReference type="EMBL" id="CP051682">
    <property type="protein sequence ID" value="QJD95605.1"/>
    <property type="molecule type" value="Genomic_DNA"/>
</dbReference>
<dbReference type="Proteomes" id="UP000503278">
    <property type="component" value="Chromosome"/>
</dbReference>
<dbReference type="Pfam" id="PF02738">
    <property type="entry name" value="MoCoBD_1"/>
    <property type="match status" value="1"/>
</dbReference>
<feature type="domain" description="Aldehyde oxidase/xanthine dehydrogenase a/b hammerhead" evidence="1">
    <location>
        <begin position="20"/>
        <end position="136"/>
    </location>
</feature>
<dbReference type="SUPFAM" id="SSF54665">
    <property type="entry name" value="CO dehydrogenase molybdoprotein N-domain-like"/>
    <property type="match status" value="1"/>
</dbReference>
<evidence type="ECO:0000259" key="1">
    <source>
        <dbReference type="SMART" id="SM01008"/>
    </source>
</evidence>
<dbReference type="AlphaFoldDB" id="A0A7L5DX49"/>
<evidence type="ECO:0000313" key="2">
    <source>
        <dbReference type="EMBL" id="QJD95605.1"/>
    </source>
</evidence>
<dbReference type="SMART" id="SM01008">
    <property type="entry name" value="Ald_Xan_dh_C"/>
    <property type="match status" value="1"/>
</dbReference>
<protein>
    <submittedName>
        <fullName evidence="2">Xanthine dehydrogenase family protein molybdopterin-binding subunit</fullName>
    </submittedName>
</protein>
<dbReference type="PANTHER" id="PTHR11908">
    <property type="entry name" value="XANTHINE DEHYDROGENASE"/>
    <property type="match status" value="1"/>
</dbReference>
<gene>
    <name evidence="2" type="ORF">HH214_06810</name>
</gene>
<dbReference type="InterPro" id="IPR046867">
    <property type="entry name" value="AldOxase/xan_DH_MoCoBD2"/>
</dbReference>
<dbReference type="Pfam" id="PF01315">
    <property type="entry name" value="Ald_Xan_dh_C"/>
    <property type="match status" value="1"/>
</dbReference>
<sequence>MTSNYIGQPVSRVDGRAKVTGQAKYAAEFNVVNGIVYGFVVSSPIAKGKITVVNTRQALAQKGVLQVFTHENVSGLAWFDRSYKDQDSPSDGSPFRAFQSPEIQFSQQPIALVVAETFELARYAAGLIHFEYEVDEKLVAGLEENLDKARKPKTYKVPMAKPRGKAEDAYEQSAVKHHGDYYHGSEHHNPMEMHATTVIYGEDDKLIIYDKTQGVQNSQKYVKNVFGLSTEEARVISPFVGGAFGSGLRPQYQLYMAVLAALELKRSIKVVLTRQQMFSFGHRPATLQKIVMGASEDGKLQSIMNHAYTETSQFEEYTENIVNWSGYLYQCDNVKFDHQIVPQDVYTPLDMRAPGGVTGVYAMEVAVDELAYKAGKDPLDFRILNYAEKDQNDDLPFSSKELRQCYLQGAERFGWSKRNAEPRSMREGHSLIGWGVATGAWEAQQMPVRARALFSIDGKLVVSSATADFGTGTYTSMTQIAADTLGLNIEDVLFKLGDSSMPMSPLSGGSWTASSVGSAVYSVCENVKKKLFSLARKVENSPFANSDTEDVVFDGGRISLKSNPQVYLTMTEVMQKSGTNVIDEDTISLPNMLKQKFYSRYTHSAVFVEVKVDEDLGTIQVSRVVSAVAAGRIINPKTARSQVLGGVVWGIGQALEEDSVLDNRFARFMNHNLAEYHVVVNADVKDIDVIFVEEHDDVVNPLGVKGLGEIGIVGVAAAISNAVYHATGKRVRDLPIHLDKVM</sequence>
<dbReference type="InterPro" id="IPR016208">
    <property type="entry name" value="Ald_Oxase/xanthine_DH-like"/>
</dbReference>
<dbReference type="GO" id="GO:0016491">
    <property type="term" value="F:oxidoreductase activity"/>
    <property type="evidence" value="ECO:0007669"/>
    <property type="project" value="InterPro"/>
</dbReference>
<dbReference type="InterPro" id="IPR000674">
    <property type="entry name" value="Ald_Oxase/Xan_DH_a/b"/>
</dbReference>
<dbReference type="Pfam" id="PF20256">
    <property type="entry name" value="MoCoBD_2"/>
    <property type="match status" value="1"/>
</dbReference>